<dbReference type="Ensembl" id="ENSGALT00010039622.1">
    <property type="protein sequence ID" value="ENSGALP00010022881.1"/>
    <property type="gene ID" value="ENSGALG00010016447.1"/>
</dbReference>
<dbReference type="PANTHER" id="PTHR11723:SF16">
    <property type="entry name" value="DNA-BINDING PROTEIN INHIBITOR ID-3"/>
    <property type="match status" value="1"/>
</dbReference>
<dbReference type="GO" id="GO:0000122">
    <property type="term" value="P:negative regulation of transcription by RNA polymerase II"/>
    <property type="evidence" value="ECO:0000318"/>
    <property type="project" value="GO_Central"/>
</dbReference>
<keyword evidence="5" id="KW-0804">Transcription</keyword>
<dbReference type="GO" id="GO:0003714">
    <property type="term" value="F:transcription corepressor activity"/>
    <property type="evidence" value="ECO:0000318"/>
    <property type="project" value="GO_Central"/>
</dbReference>
<dbReference type="GO" id="GO:0005634">
    <property type="term" value="C:nucleus"/>
    <property type="evidence" value="ECO:0000318"/>
    <property type="project" value="GO_Central"/>
</dbReference>
<dbReference type="GO" id="GO:0046983">
    <property type="term" value="F:protein dimerization activity"/>
    <property type="evidence" value="ECO:0007669"/>
    <property type="project" value="InterPro"/>
</dbReference>
<reference evidence="8" key="1">
    <citation type="submission" date="2020-11" db="EMBL/GenBank/DDBJ databases">
        <title>Gallus gallus (Chicken) genome, bGalGal1, GRCg7b, maternal haplotype autosomes + Z &amp; W.</title>
        <authorList>
            <person name="Warren W."/>
            <person name="Formenti G."/>
            <person name="Fedrigo O."/>
            <person name="Haase B."/>
            <person name="Mountcastle J."/>
            <person name="Balacco J."/>
            <person name="Tracey A."/>
            <person name="Schneider V."/>
            <person name="Okimoto R."/>
            <person name="Cheng H."/>
            <person name="Hawken R."/>
            <person name="Howe K."/>
            <person name="Jarvis E.D."/>
        </authorList>
    </citation>
    <scope>NUCLEOTIDE SEQUENCE [LARGE SCALE GENOMIC DNA]</scope>
    <source>
        <strain evidence="8">Broiler</strain>
    </source>
</reference>
<accession>A0A8V0Z2Q0</accession>
<comment type="subcellular location">
    <subcellularLocation>
        <location evidence="1">Nucleus</location>
    </subcellularLocation>
</comment>
<dbReference type="SUPFAM" id="SSF47459">
    <property type="entry name" value="HLH, helix-loop-helix DNA-binding domain"/>
    <property type="match status" value="1"/>
</dbReference>
<dbReference type="AlphaFoldDB" id="A0A8V0Z2Q0"/>
<keyword evidence="4" id="KW-0090">Biological rhythms</keyword>
<organism evidence="8 9">
    <name type="scientific">Gallus gallus</name>
    <name type="common">Chicken</name>
    <dbReference type="NCBI Taxonomy" id="9031"/>
    <lineage>
        <taxon>Eukaryota</taxon>
        <taxon>Metazoa</taxon>
        <taxon>Chordata</taxon>
        <taxon>Craniata</taxon>
        <taxon>Vertebrata</taxon>
        <taxon>Euteleostomi</taxon>
        <taxon>Archelosauria</taxon>
        <taxon>Archosauria</taxon>
        <taxon>Dinosauria</taxon>
        <taxon>Saurischia</taxon>
        <taxon>Theropoda</taxon>
        <taxon>Coelurosauria</taxon>
        <taxon>Aves</taxon>
        <taxon>Neognathae</taxon>
        <taxon>Galloanserae</taxon>
        <taxon>Galliformes</taxon>
        <taxon>Phasianidae</taxon>
        <taxon>Phasianinae</taxon>
        <taxon>Gallus</taxon>
    </lineage>
</organism>
<keyword evidence="6" id="KW-0539">Nucleus</keyword>
<keyword evidence="9" id="KW-1185">Reference proteome</keyword>
<dbReference type="GO" id="GO:0030182">
    <property type="term" value="P:neuron differentiation"/>
    <property type="evidence" value="ECO:0000318"/>
    <property type="project" value="GO_Central"/>
</dbReference>
<dbReference type="PROSITE" id="PS50888">
    <property type="entry name" value="BHLH"/>
    <property type="match status" value="1"/>
</dbReference>
<name>A0A8V0Z2Q0_CHICK</name>
<dbReference type="PANTHER" id="PTHR11723">
    <property type="entry name" value="DNA-BINDING PROTEIN INHIBITOR"/>
    <property type="match status" value="1"/>
</dbReference>
<proteinExistence type="predicted"/>
<evidence type="ECO:0000256" key="3">
    <source>
        <dbReference type="ARBA" id="ARBA00023015"/>
    </source>
</evidence>
<dbReference type="GO" id="GO:0005737">
    <property type="term" value="C:cytoplasm"/>
    <property type="evidence" value="ECO:0007669"/>
    <property type="project" value="InterPro"/>
</dbReference>
<evidence type="ECO:0000313" key="8">
    <source>
        <dbReference type="Ensembl" id="ENSGALP00010022881.1"/>
    </source>
</evidence>
<evidence type="ECO:0000259" key="7">
    <source>
        <dbReference type="PROSITE" id="PS50888"/>
    </source>
</evidence>
<dbReference type="FunCoup" id="A0A8V0Z2Q0">
    <property type="interactions" value="100"/>
</dbReference>
<keyword evidence="3" id="KW-0805">Transcription regulation</keyword>
<dbReference type="GeneTree" id="ENSGT00940000160504"/>
<evidence type="ECO:0000256" key="4">
    <source>
        <dbReference type="ARBA" id="ARBA00023108"/>
    </source>
</evidence>
<dbReference type="CDD" id="cd19693">
    <property type="entry name" value="bHLH_dnHLH_ID3"/>
    <property type="match status" value="1"/>
</dbReference>
<evidence type="ECO:0000256" key="6">
    <source>
        <dbReference type="ARBA" id="ARBA00023242"/>
    </source>
</evidence>
<reference evidence="8" key="3">
    <citation type="submission" date="2025-09" db="UniProtKB">
        <authorList>
            <consortium name="Ensembl"/>
        </authorList>
    </citation>
    <scope>IDENTIFICATION</scope>
    <source>
        <strain evidence="8">broiler</strain>
    </source>
</reference>
<dbReference type="Gene3D" id="4.10.280.10">
    <property type="entry name" value="Helix-loop-helix DNA-binding domain"/>
    <property type="match status" value="1"/>
</dbReference>
<evidence type="ECO:0000313" key="9">
    <source>
        <dbReference type="Proteomes" id="UP000000539"/>
    </source>
</evidence>
<dbReference type="InterPro" id="IPR011598">
    <property type="entry name" value="bHLH_dom"/>
</dbReference>
<keyword evidence="2" id="KW-0678">Repressor</keyword>
<dbReference type="FunFam" id="4.10.280.10:FF:000039">
    <property type="entry name" value="DNA-binding protein inhibitor ID-3"/>
    <property type="match status" value="1"/>
</dbReference>
<evidence type="ECO:0000256" key="5">
    <source>
        <dbReference type="ARBA" id="ARBA00023163"/>
    </source>
</evidence>
<evidence type="ECO:0000256" key="1">
    <source>
        <dbReference type="ARBA" id="ARBA00004123"/>
    </source>
</evidence>
<sequence length="248" mass="26268">MGPPRVIGEGGGGGGGGGGKEFLLLHLHEYGWGTEARLHKRGVVWVYLHTMGRGYGAAHIEGDAVPPHPQCGSEIRALGARGVGGAGSEGRGASRGEAILGGPTLSPLRLSIPPHPDHPHPTIMKAISPVRSVRSCYEAVCCLSEQSLAIARSSNNKSPALEEPMNLLYDMNDCYSKLRELVPGIPQGTKLSQVEILQHVIDYIFDLQIVLEEGAKGRDPSSEATLLSLKAAELASGLCSKDERSLCH</sequence>
<dbReference type="OrthoDB" id="10047910at2759"/>
<gene>
    <name evidence="8" type="primary">ID3</name>
</gene>
<evidence type="ECO:0000256" key="2">
    <source>
        <dbReference type="ARBA" id="ARBA00022491"/>
    </source>
</evidence>
<feature type="domain" description="BHLH" evidence="7">
    <location>
        <begin position="155"/>
        <end position="207"/>
    </location>
</feature>
<dbReference type="GO" id="GO:0048511">
    <property type="term" value="P:rhythmic process"/>
    <property type="evidence" value="ECO:0007669"/>
    <property type="project" value="UniProtKB-KW"/>
</dbReference>
<dbReference type="SMART" id="SM00353">
    <property type="entry name" value="HLH"/>
    <property type="match status" value="1"/>
</dbReference>
<protein>
    <submittedName>
        <fullName evidence="8">Inhibitor of DNA binding 3, HLH protein</fullName>
    </submittedName>
</protein>
<dbReference type="InterPro" id="IPR026052">
    <property type="entry name" value="DNA-bd_prot-inh"/>
</dbReference>
<reference evidence="8" key="2">
    <citation type="submission" date="2025-08" db="UniProtKB">
        <authorList>
            <consortium name="Ensembl"/>
        </authorList>
    </citation>
    <scope>IDENTIFICATION</scope>
    <source>
        <strain evidence="8">broiler</strain>
    </source>
</reference>
<dbReference type="Pfam" id="PF00010">
    <property type="entry name" value="HLH"/>
    <property type="match status" value="1"/>
</dbReference>
<dbReference type="Proteomes" id="UP000000539">
    <property type="component" value="Chromosome 23"/>
</dbReference>
<dbReference type="InterPro" id="IPR036638">
    <property type="entry name" value="HLH_DNA-bd_sf"/>
</dbReference>